<evidence type="ECO:0000313" key="2">
    <source>
        <dbReference type="EMBL" id="TKA60922.1"/>
    </source>
</evidence>
<dbReference type="InterPro" id="IPR050287">
    <property type="entry name" value="MTA/SAH_deaminase"/>
</dbReference>
<name>A0A4U0WDW9_9PEZI</name>
<dbReference type="PANTHER" id="PTHR43794:SF5">
    <property type="entry name" value="CHLOROHYDROLASE FAMILY PROTEIN"/>
    <property type="match status" value="1"/>
</dbReference>
<dbReference type="Gene3D" id="3.20.20.140">
    <property type="entry name" value="Metal-dependent hydrolases"/>
    <property type="match status" value="1"/>
</dbReference>
<gene>
    <name evidence="2" type="ORF">B0A55_11894</name>
</gene>
<accession>A0A4U0WDW9</accession>
<organism evidence="2 3">
    <name type="scientific">Friedmanniomyces simplex</name>
    <dbReference type="NCBI Taxonomy" id="329884"/>
    <lineage>
        <taxon>Eukaryota</taxon>
        <taxon>Fungi</taxon>
        <taxon>Dikarya</taxon>
        <taxon>Ascomycota</taxon>
        <taxon>Pezizomycotina</taxon>
        <taxon>Dothideomycetes</taxon>
        <taxon>Dothideomycetidae</taxon>
        <taxon>Mycosphaerellales</taxon>
        <taxon>Teratosphaeriaceae</taxon>
        <taxon>Friedmanniomyces</taxon>
    </lineage>
</organism>
<dbReference type="STRING" id="329884.A0A4U0WDW9"/>
<dbReference type="InterPro" id="IPR011059">
    <property type="entry name" value="Metal-dep_hydrolase_composite"/>
</dbReference>
<dbReference type="Gene3D" id="2.30.40.10">
    <property type="entry name" value="Urease, subunit C, domain 1"/>
    <property type="match status" value="1"/>
</dbReference>
<reference evidence="2 3" key="1">
    <citation type="submission" date="2017-03" db="EMBL/GenBank/DDBJ databases">
        <title>Genomes of endolithic fungi from Antarctica.</title>
        <authorList>
            <person name="Coleine C."/>
            <person name="Masonjones S."/>
            <person name="Stajich J.E."/>
        </authorList>
    </citation>
    <scope>NUCLEOTIDE SEQUENCE [LARGE SCALE GENOMIC DNA]</scope>
    <source>
        <strain evidence="2 3">CCFEE 5184</strain>
    </source>
</reference>
<dbReference type="AlphaFoldDB" id="A0A4U0WDW9"/>
<dbReference type="Proteomes" id="UP000309340">
    <property type="component" value="Unassembled WGS sequence"/>
</dbReference>
<dbReference type="SUPFAM" id="SSF51556">
    <property type="entry name" value="Metallo-dependent hydrolases"/>
    <property type="match status" value="1"/>
</dbReference>
<sequence>MIILKNGIALVHGADDHIEARRTDILISGSKISKLEADISGPADAEVIDCTDKIISPGFIDTHHHVWQTLLKGRHANQTLLQYLPEGNFTSSFYSAEDTFWGQLSGCLEMVECGTTSVSDFAHINYSPEHNDQVIAATASSGIRSIFCYCPTPLAKSWSPFTMEMNALGGHVLPTFDALAAQAPWADGRITLGFAFDAFHLLPKPYLDALMDRLKQHAIEVITFHYSHIPAQAPQSIAAKLNELGVLDERFLVAHGSNPTQEDAHLYCRLGVHVSSTPSTELQMGMGVPVVAFRDDLGKDLPENCSLGVDCHSATSAYIPYEARLGLQSARAVYGEKFLQQGKQPSSVKYTVEEAFNLATIRGARAAKMGDKTGSIVEGKCADLVIFSATSPCMLAAAQQDPVAAVILHSSPSDVETVIIDGVMRKKGGKLVNVAVDEKAKATAGRSSLKWDDVAQQVLRRRVTLGERIRGVDLKDAEQRMMDAWHIDKQAIVDHL</sequence>
<dbReference type="GO" id="GO:0016810">
    <property type="term" value="F:hydrolase activity, acting on carbon-nitrogen (but not peptide) bonds"/>
    <property type="evidence" value="ECO:0007669"/>
    <property type="project" value="InterPro"/>
</dbReference>
<evidence type="ECO:0000259" key="1">
    <source>
        <dbReference type="Pfam" id="PF01979"/>
    </source>
</evidence>
<comment type="caution">
    <text evidence="2">The sequence shown here is derived from an EMBL/GenBank/DDBJ whole genome shotgun (WGS) entry which is preliminary data.</text>
</comment>
<dbReference type="OrthoDB" id="194468at2759"/>
<keyword evidence="3" id="KW-1185">Reference proteome</keyword>
<dbReference type="InterPro" id="IPR032466">
    <property type="entry name" value="Metal_Hydrolase"/>
</dbReference>
<dbReference type="InterPro" id="IPR006680">
    <property type="entry name" value="Amidohydro-rel"/>
</dbReference>
<dbReference type="SUPFAM" id="SSF51338">
    <property type="entry name" value="Composite domain of metallo-dependent hydrolases"/>
    <property type="match status" value="2"/>
</dbReference>
<proteinExistence type="predicted"/>
<dbReference type="Pfam" id="PF01979">
    <property type="entry name" value="Amidohydro_1"/>
    <property type="match status" value="1"/>
</dbReference>
<protein>
    <recommendedName>
        <fullName evidence="1">Amidohydrolase-related domain-containing protein</fullName>
    </recommendedName>
</protein>
<dbReference type="PANTHER" id="PTHR43794">
    <property type="entry name" value="AMINOHYDROLASE SSNA-RELATED"/>
    <property type="match status" value="1"/>
</dbReference>
<evidence type="ECO:0000313" key="3">
    <source>
        <dbReference type="Proteomes" id="UP000309340"/>
    </source>
</evidence>
<feature type="domain" description="Amidohydrolase-related" evidence="1">
    <location>
        <begin position="54"/>
        <end position="423"/>
    </location>
</feature>
<dbReference type="EMBL" id="NAJQ01001309">
    <property type="protein sequence ID" value="TKA60922.1"/>
    <property type="molecule type" value="Genomic_DNA"/>
</dbReference>